<dbReference type="InterPro" id="IPR017893">
    <property type="entry name" value="DBB_domain"/>
</dbReference>
<evidence type="ECO:0000259" key="3">
    <source>
        <dbReference type="PROSITE" id="PS51376"/>
    </source>
</evidence>
<dbReference type="GO" id="GO:0005068">
    <property type="term" value="F:transmembrane receptor protein tyrosine kinase adaptor activity"/>
    <property type="evidence" value="ECO:0007669"/>
    <property type="project" value="TreeGrafter"/>
</dbReference>
<keyword evidence="5" id="KW-1185">Reference proteome</keyword>
<dbReference type="EMBL" id="JARQZJ010000005">
    <property type="protein sequence ID" value="KAK9871113.1"/>
    <property type="molecule type" value="Genomic_DNA"/>
</dbReference>
<gene>
    <name evidence="4" type="ORF">WA026_011397</name>
</gene>
<keyword evidence="1" id="KW-0175">Coiled coil</keyword>
<feature type="domain" description="DBB" evidence="3">
    <location>
        <begin position="185"/>
        <end position="322"/>
    </location>
</feature>
<evidence type="ECO:0000256" key="2">
    <source>
        <dbReference type="SAM" id="MobiDB-lite"/>
    </source>
</evidence>
<proteinExistence type="predicted"/>
<dbReference type="Gene3D" id="1.25.40.20">
    <property type="entry name" value="Ankyrin repeat-containing domain"/>
    <property type="match status" value="1"/>
</dbReference>
<dbReference type="GO" id="GO:0005829">
    <property type="term" value="C:cytosol"/>
    <property type="evidence" value="ECO:0007669"/>
    <property type="project" value="TreeGrafter"/>
</dbReference>
<feature type="coiled-coil region" evidence="1">
    <location>
        <begin position="574"/>
        <end position="608"/>
    </location>
</feature>
<accession>A0AAW1TRN8</accession>
<comment type="caution">
    <text evidence="4">The sequence shown here is derived from an EMBL/GenBank/DDBJ whole genome shotgun (WGS) entry which is preliminary data.</text>
</comment>
<feature type="region of interest" description="Disordered" evidence="2">
    <location>
        <begin position="626"/>
        <end position="692"/>
    </location>
</feature>
<feature type="region of interest" description="Disordered" evidence="2">
    <location>
        <begin position="803"/>
        <end position="827"/>
    </location>
</feature>
<dbReference type="SUPFAM" id="SSF48403">
    <property type="entry name" value="Ankyrin repeat"/>
    <property type="match status" value="1"/>
</dbReference>
<reference evidence="4 5" key="1">
    <citation type="submission" date="2023-03" db="EMBL/GenBank/DDBJ databases">
        <title>Genome insight into feeding habits of ladybird beetles.</title>
        <authorList>
            <person name="Li H.-S."/>
            <person name="Huang Y.-H."/>
            <person name="Pang H."/>
        </authorList>
    </citation>
    <scope>NUCLEOTIDE SEQUENCE [LARGE SCALE GENOMIC DNA]</scope>
    <source>
        <strain evidence="4">SYSU_2023b</strain>
        <tissue evidence="4">Whole body</tissue>
    </source>
</reference>
<protein>
    <recommendedName>
        <fullName evidence="3">DBB domain-containing protein</fullName>
    </recommendedName>
</protein>
<dbReference type="InterPro" id="IPR035897">
    <property type="entry name" value="Toll_tir_struct_dom_sf"/>
</dbReference>
<dbReference type="Gene3D" id="3.40.50.10140">
    <property type="entry name" value="Toll/interleukin-1 receptor homology (TIR) domain"/>
    <property type="match status" value="1"/>
</dbReference>
<dbReference type="InterPro" id="IPR052446">
    <property type="entry name" value="B-cell_PI3K-Signaling_Adptrs"/>
</dbReference>
<dbReference type="Proteomes" id="UP001431783">
    <property type="component" value="Unassembled WGS sequence"/>
</dbReference>
<dbReference type="SMART" id="SM01282">
    <property type="entry name" value="DBB"/>
    <property type="match status" value="1"/>
</dbReference>
<name>A0AAW1TRN8_9CUCU</name>
<feature type="compositionally biased region" description="Polar residues" evidence="2">
    <location>
        <begin position="635"/>
        <end position="658"/>
    </location>
</feature>
<organism evidence="4 5">
    <name type="scientific">Henosepilachna vigintioctopunctata</name>
    <dbReference type="NCBI Taxonomy" id="420089"/>
    <lineage>
        <taxon>Eukaryota</taxon>
        <taxon>Metazoa</taxon>
        <taxon>Ecdysozoa</taxon>
        <taxon>Arthropoda</taxon>
        <taxon>Hexapoda</taxon>
        <taxon>Insecta</taxon>
        <taxon>Pterygota</taxon>
        <taxon>Neoptera</taxon>
        <taxon>Endopterygota</taxon>
        <taxon>Coleoptera</taxon>
        <taxon>Polyphaga</taxon>
        <taxon>Cucujiformia</taxon>
        <taxon>Coccinelloidea</taxon>
        <taxon>Coccinellidae</taxon>
        <taxon>Epilachninae</taxon>
        <taxon>Epilachnini</taxon>
        <taxon>Henosepilachna</taxon>
    </lineage>
</organism>
<evidence type="ECO:0000313" key="4">
    <source>
        <dbReference type="EMBL" id="KAK9871113.1"/>
    </source>
</evidence>
<dbReference type="AlphaFoldDB" id="A0AAW1TRN8"/>
<dbReference type="PANTHER" id="PTHR16267:SF11">
    <property type="entry name" value="STUMPS, ISOFORM E"/>
    <property type="match status" value="1"/>
</dbReference>
<dbReference type="Pfam" id="PF14545">
    <property type="entry name" value="DBB"/>
    <property type="match status" value="1"/>
</dbReference>
<feature type="compositionally biased region" description="Low complexity" evidence="2">
    <location>
        <begin position="659"/>
        <end position="677"/>
    </location>
</feature>
<dbReference type="PROSITE" id="PS51376">
    <property type="entry name" value="DBB"/>
    <property type="match status" value="1"/>
</dbReference>
<evidence type="ECO:0000256" key="1">
    <source>
        <dbReference type="SAM" id="Coils"/>
    </source>
</evidence>
<dbReference type="GO" id="GO:0005104">
    <property type="term" value="F:fibroblast growth factor receptor binding"/>
    <property type="evidence" value="ECO:0007669"/>
    <property type="project" value="TreeGrafter"/>
</dbReference>
<evidence type="ECO:0000313" key="5">
    <source>
        <dbReference type="Proteomes" id="UP001431783"/>
    </source>
</evidence>
<dbReference type="PANTHER" id="PTHR16267">
    <property type="entry name" value="BANK1/PIK3AP1 FAMILY MEMBER"/>
    <property type="match status" value="1"/>
</dbReference>
<dbReference type="InterPro" id="IPR036770">
    <property type="entry name" value="Ankyrin_rpt-contain_sf"/>
</dbReference>
<sequence>MLNLEGVFCTALKRANMEDILMVSLECSSAASLWVEYFTSYFQQIGKQTNRKAFKIHHLAVEDFIEARVDANLLLEKSAGVKLQLVVMCPGFLDYISEHSDNTNFGKLFLADRTLALLLGVCDDDLTEIHRKALPTYFKWQRMSVGQDQDEHFTKDFISHAMAILARVWKQQSSVAAQEKSCFSVSPKKIRQGQNSVFILLAYPLQKDDSIKISVEKNNEMIELKNVKRRNPYTIKISVPDSFTEVTAIINILVEKNGSVIGSRPIKCESRLRELEQILRLSNHPVEFMCQTLGFSPADRENLDNWLVHNFQKNLPPHFNLLASHSTPFAAAVQAHKHSYEEYPTLLHFAAKFGLEKLAMQLLDCPGADVAYEIKNICDLTPVDIAEQNNHSELAASLRNYINMHEFSNMYAKLKAISSYHPEEHRHPEEPEYLVPRNHEDLYNVCPPPRPVTLKFSALSSSPSSTSSIDLMSPSGYTPMHTPNIVITPEYHVKHEKKSSLPVNTPLTETTFKPKKECHDKDNIPTFKHTSLPKNLEVYEDKVQKELLEIINDFKNNVHSISQVEKLVEEWKNRNDVQKSFKEKQEQLKEMRQKYERIQHEMKLALKKPSPFDRIKKVFFRSKSREDNCHHHEVSNPTVTSSTNNLHSVGAPQSQRPVSSLSTSSSGSSGRMSTISGCSLGDSGTHSDNEERKNIMRVYSDDDFRNELNNAIMNLHYTPLPAPKPLKTMNSHRTKLTTTIEETTSNHAKNDCNEGQNDQYYIKFPPSGLPVAEISNQDHKHFREDTTSAILKNEYMNVSSNGSQCFSNDPSNSSHEYMNYRTPTSIK</sequence>